<dbReference type="GO" id="GO:0006281">
    <property type="term" value="P:DNA repair"/>
    <property type="evidence" value="ECO:0007669"/>
    <property type="project" value="TreeGrafter"/>
</dbReference>
<keyword evidence="1" id="KW-0235">DNA replication</keyword>
<dbReference type="InterPro" id="IPR050238">
    <property type="entry name" value="DNA_Rep/Repair_Clamp_Loader"/>
</dbReference>
<dbReference type="GO" id="GO:0006261">
    <property type="term" value="P:DNA-templated DNA replication"/>
    <property type="evidence" value="ECO:0007669"/>
    <property type="project" value="TreeGrafter"/>
</dbReference>
<evidence type="ECO:0000313" key="2">
    <source>
        <dbReference type="EMBL" id="SVB04194.1"/>
    </source>
</evidence>
<organism evidence="2">
    <name type="scientific">marine metagenome</name>
    <dbReference type="NCBI Taxonomy" id="408172"/>
    <lineage>
        <taxon>unclassified sequences</taxon>
        <taxon>metagenomes</taxon>
        <taxon>ecological metagenomes</taxon>
    </lineage>
</organism>
<name>A0A382AS46_9ZZZZ</name>
<dbReference type="Gene3D" id="3.40.50.300">
    <property type="entry name" value="P-loop containing nucleotide triphosphate hydrolases"/>
    <property type="match status" value="1"/>
</dbReference>
<gene>
    <name evidence="2" type="ORF">METZ01_LOCUS157048</name>
</gene>
<dbReference type="PANTHER" id="PTHR11669">
    <property type="entry name" value="REPLICATION FACTOR C / DNA POLYMERASE III GAMMA-TAU SUBUNIT"/>
    <property type="match status" value="1"/>
</dbReference>
<dbReference type="GO" id="GO:0003689">
    <property type="term" value="F:DNA clamp loader activity"/>
    <property type="evidence" value="ECO:0007669"/>
    <property type="project" value="TreeGrafter"/>
</dbReference>
<dbReference type="PANTHER" id="PTHR11669:SF1">
    <property type="entry name" value="REPLICATION FACTOR C SUBUNIT 3"/>
    <property type="match status" value="1"/>
</dbReference>
<accession>A0A382AS46</accession>
<reference evidence="2" key="1">
    <citation type="submission" date="2018-05" db="EMBL/GenBank/DDBJ databases">
        <authorList>
            <person name="Lanie J.A."/>
            <person name="Ng W.-L."/>
            <person name="Kazmierczak K.M."/>
            <person name="Andrzejewski T.M."/>
            <person name="Davidsen T.M."/>
            <person name="Wayne K.J."/>
            <person name="Tettelin H."/>
            <person name="Glass J.I."/>
            <person name="Rusch D."/>
            <person name="Podicherti R."/>
            <person name="Tsui H.-C.T."/>
            <person name="Winkler M.E."/>
        </authorList>
    </citation>
    <scope>NUCLEOTIDE SEQUENCE</scope>
</reference>
<dbReference type="SUPFAM" id="SSF52540">
    <property type="entry name" value="P-loop containing nucleoside triphosphate hydrolases"/>
    <property type="match status" value="1"/>
</dbReference>
<dbReference type="Pfam" id="PF03215">
    <property type="entry name" value="Rad17"/>
    <property type="match status" value="1"/>
</dbReference>
<evidence type="ECO:0008006" key="3">
    <source>
        <dbReference type="Google" id="ProtNLM"/>
    </source>
</evidence>
<dbReference type="GO" id="GO:0005663">
    <property type="term" value="C:DNA replication factor C complex"/>
    <property type="evidence" value="ECO:0007669"/>
    <property type="project" value="TreeGrafter"/>
</dbReference>
<feature type="non-terminal residue" evidence="2">
    <location>
        <position position="262"/>
    </location>
</feature>
<dbReference type="InterPro" id="IPR027417">
    <property type="entry name" value="P-loop_NTPase"/>
</dbReference>
<dbReference type="AlphaFoldDB" id="A0A382AS46"/>
<dbReference type="EMBL" id="UINC01026547">
    <property type="protein sequence ID" value="SVB04194.1"/>
    <property type="molecule type" value="Genomic_DNA"/>
</dbReference>
<dbReference type="GO" id="GO:0005634">
    <property type="term" value="C:nucleus"/>
    <property type="evidence" value="ECO:0007669"/>
    <property type="project" value="TreeGrafter"/>
</dbReference>
<protein>
    <recommendedName>
        <fullName evidence="3">AAA+ ATPase domain-containing protein</fullName>
    </recommendedName>
</protein>
<sequence length="262" mass="30523">MELLFDKYRPKKLDDIRYHKEIANILKTLDINNLPHILMYGPSGSGKKTLLYSFLGYTKKTRVIQKIKTSSSKEVPFTIYRNGTFIELDIKEMGMYCKFIIRDILKNMAETKQVSNNLQKIIVLHHCELLNIESQFILNKILETHSVNCKFILISNTINNIMTSLQSNCICLRIQSPSQEEIKNHILEIIDKNNIHLSSIQLDRLLHDNYRNLKTSILQLEIYDLIKSQKASINKKKIQEIVKLILKKRTTLTTVSKITSFL</sequence>
<evidence type="ECO:0000256" key="1">
    <source>
        <dbReference type="ARBA" id="ARBA00022705"/>
    </source>
</evidence>
<proteinExistence type="predicted"/>